<evidence type="ECO:0000313" key="1">
    <source>
        <dbReference type="EMBL" id="RCJ27946.1"/>
    </source>
</evidence>
<accession>A0A367QUT5</accession>
<keyword evidence="2" id="KW-1185">Reference proteome</keyword>
<evidence type="ECO:0000313" key="2">
    <source>
        <dbReference type="Proteomes" id="UP000252107"/>
    </source>
</evidence>
<proteinExistence type="predicted"/>
<gene>
    <name evidence="1" type="ORF">A6770_24660</name>
</gene>
<sequence>MPTRWSQNNSYCGLGAGNGVLGIPCSTAVALLGEPPPWAGLPTCRRFATSRKVGSGVKPQDPSDSPVT</sequence>
<reference evidence="1" key="1">
    <citation type="submission" date="2016-04" db="EMBL/GenBank/DDBJ databases">
        <authorList>
            <person name="Tabuchi Yagui T.R."/>
        </authorList>
    </citation>
    <scope>NUCLEOTIDE SEQUENCE [LARGE SCALE GENOMIC DNA]</scope>
    <source>
        <strain evidence="1">NIES-26</strain>
    </source>
</reference>
<dbReference type="EMBL" id="LXQD01000301">
    <property type="protein sequence ID" value="RCJ27946.1"/>
    <property type="molecule type" value="Genomic_DNA"/>
</dbReference>
<organism evidence="1 2">
    <name type="scientific">Nostoc minutum NIES-26</name>
    <dbReference type="NCBI Taxonomy" id="1844469"/>
    <lineage>
        <taxon>Bacteria</taxon>
        <taxon>Bacillati</taxon>
        <taxon>Cyanobacteriota</taxon>
        <taxon>Cyanophyceae</taxon>
        <taxon>Nostocales</taxon>
        <taxon>Nostocaceae</taxon>
        <taxon>Nostoc</taxon>
    </lineage>
</organism>
<comment type="caution">
    <text evidence="1">The sequence shown here is derived from an EMBL/GenBank/DDBJ whole genome shotgun (WGS) entry which is preliminary data.</text>
</comment>
<protein>
    <submittedName>
        <fullName evidence="1">Uncharacterized protein</fullName>
    </submittedName>
</protein>
<name>A0A367QUT5_9NOSO</name>
<dbReference type="AlphaFoldDB" id="A0A367QUT5"/>
<dbReference type="Proteomes" id="UP000252107">
    <property type="component" value="Unassembled WGS sequence"/>
</dbReference>